<dbReference type="GO" id="GO:0008017">
    <property type="term" value="F:microtubule binding"/>
    <property type="evidence" value="ECO:0007669"/>
    <property type="project" value="InterPro"/>
</dbReference>
<evidence type="ECO:0000256" key="5">
    <source>
        <dbReference type="SAM" id="MobiDB-lite"/>
    </source>
</evidence>
<dbReference type="PANTHER" id="PTHR47969:SF9">
    <property type="entry name" value="KINESIN-LIKE PROTEIN"/>
    <property type="match status" value="1"/>
</dbReference>
<comment type="caution">
    <text evidence="7">The sequence shown here is derived from an EMBL/GenBank/DDBJ whole genome shotgun (WGS) entry which is preliminary data.</text>
</comment>
<evidence type="ECO:0000256" key="4">
    <source>
        <dbReference type="PROSITE-ProRule" id="PRU00283"/>
    </source>
</evidence>
<dbReference type="Gene3D" id="1.10.150.280">
    <property type="entry name" value="AF1531-like domain"/>
    <property type="match status" value="1"/>
</dbReference>
<organism evidence="7 8">
    <name type="scientific">Aristolochia fimbriata</name>
    <name type="common">White veined hardy Dutchman's pipe vine</name>
    <dbReference type="NCBI Taxonomy" id="158543"/>
    <lineage>
        <taxon>Eukaryota</taxon>
        <taxon>Viridiplantae</taxon>
        <taxon>Streptophyta</taxon>
        <taxon>Embryophyta</taxon>
        <taxon>Tracheophyta</taxon>
        <taxon>Spermatophyta</taxon>
        <taxon>Magnoliopsida</taxon>
        <taxon>Magnoliidae</taxon>
        <taxon>Piperales</taxon>
        <taxon>Aristolochiaceae</taxon>
        <taxon>Aristolochia</taxon>
    </lineage>
</organism>
<dbReference type="PRINTS" id="PR00380">
    <property type="entry name" value="KINESINHEAVY"/>
</dbReference>
<gene>
    <name evidence="7" type="ORF">H6P81_017137</name>
</gene>
<dbReference type="GO" id="GO:0051231">
    <property type="term" value="P:spindle elongation"/>
    <property type="evidence" value="ECO:0007669"/>
    <property type="project" value="TreeGrafter"/>
</dbReference>
<dbReference type="Pfam" id="PF00225">
    <property type="entry name" value="Kinesin"/>
    <property type="match status" value="1"/>
</dbReference>
<dbReference type="GO" id="GO:0007018">
    <property type="term" value="P:microtubule-based movement"/>
    <property type="evidence" value="ECO:0007669"/>
    <property type="project" value="InterPro"/>
</dbReference>
<dbReference type="InterPro" id="IPR036961">
    <property type="entry name" value="Kinesin_motor_dom_sf"/>
</dbReference>
<dbReference type="Proteomes" id="UP000825729">
    <property type="component" value="Unassembled WGS sequence"/>
</dbReference>
<dbReference type="InterPro" id="IPR027417">
    <property type="entry name" value="P-loop_NTPase"/>
</dbReference>
<feature type="domain" description="Kinesin motor" evidence="6">
    <location>
        <begin position="18"/>
        <end position="346"/>
    </location>
</feature>
<dbReference type="GO" id="GO:0005874">
    <property type="term" value="C:microtubule"/>
    <property type="evidence" value="ECO:0007669"/>
    <property type="project" value="UniProtKB-KW"/>
</dbReference>
<keyword evidence="2 4" id="KW-0505">Motor protein</keyword>
<dbReference type="PANTHER" id="PTHR47969">
    <property type="entry name" value="CHROMOSOME-ASSOCIATED KINESIN KIF4A-RELATED"/>
    <property type="match status" value="1"/>
</dbReference>
<proteinExistence type="inferred from homology"/>
<comment type="similarity">
    <text evidence="3">Belongs to the TRAFAC class myosin-kinesin ATPase superfamily. Kinesin family. KIN-10 subfamily.</text>
</comment>
<keyword evidence="4" id="KW-0067">ATP-binding</keyword>
<dbReference type="GO" id="GO:0007052">
    <property type="term" value="P:mitotic spindle organization"/>
    <property type="evidence" value="ECO:0007669"/>
    <property type="project" value="TreeGrafter"/>
</dbReference>
<name>A0AAV7DYC9_ARIFI</name>
<dbReference type="Gene3D" id="3.40.850.10">
    <property type="entry name" value="Kinesin motor domain"/>
    <property type="match status" value="1"/>
</dbReference>
<dbReference type="Pfam" id="PF12836">
    <property type="entry name" value="HHH_3"/>
    <property type="match status" value="1"/>
</dbReference>
<dbReference type="SUPFAM" id="SSF47781">
    <property type="entry name" value="RuvA domain 2-like"/>
    <property type="match status" value="1"/>
</dbReference>
<accession>A0AAV7DYC9</accession>
<dbReference type="InterPro" id="IPR027640">
    <property type="entry name" value="Kinesin-like_fam"/>
</dbReference>
<feature type="binding site" evidence="4">
    <location>
        <begin position="109"/>
        <end position="116"/>
    </location>
    <ligand>
        <name>ATP</name>
        <dbReference type="ChEBI" id="CHEBI:30616"/>
    </ligand>
</feature>
<dbReference type="GO" id="GO:0005875">
    <property type="term" value="C:microtubule associated complex"/>
    <property type="evidence" value="ECO:0007669"/>
    <property type="project" value="TreeGrafter"/>
</dbReference>
<dbReference type="GO" id="GO:0003777">
    <property type="term" value="F:microtubule motor activity"/>
    <property type="evidence" value="ECO:0007669"/>
    <property type="project" value="InterPro"/>
</dbReference>
<evidence type="ECO:0000256" key="3">
    <source>
        <dbReference type="ARBA" id="ARBA00061615"/>
    </source>
</evidence>
<dbReference type="GO" id="GO:0005524">
    <property type="term" value="F:ATP binding"/>
    <property type="evidence" value="ECO:0007669"/>
    <property type="project" value="UniProtKB-UniRule"/>
</dbReference>
<keyword evidence="4" id="KW-0547">Nucleotide-binding</keyword>
<evidence type="ECO:0000313" key="8">
    <source>
        <dbReference type="Proteomes" id="UP000825729"/>
    </source>
</evidence>
<dbReference type="FunFam" id="1.10.150.280:FF:000003">
    <property type="entry name" value="Kinesin-like protein KIN-10C"/>
    <property type="match status" value="1"/>
</dbReference>
<keyword evidence="8" id="KW-1185">Reference proteome</keyword>
<reference evidence="7 8" key="1">
    <citation type="submission" date="2021-07" db="EMBL/GenBank/DDBJ databases">
        <title>The Aristolochia fimbriata genome: insights into angiosperm evolution, floral development and chemical biosynthesis.</title>
        <authorList>
            <person name="Jiao Y."/>
        </authorList>
    </citation>
    <scope>NUCLEOTIDE SEQUENCE [LARGE SCALE GENOMIC DNA]</scope>
    <source>
        <strain evidence="7">IBCAS-2021</strain>
        <tissue evidence="7">Leaf</tissue>
    </source>
</reference>
<protein>
    <recommendedName>
        <fullName evidence="6">Kinesin motor domain-containing protein</fullName>
    </recommendedName>
</protein>
<dbReference type="EMBL" id="JAINDJ010000007">
    <property type="protein sequence ID" value="KAG9441283.1"/>
    <property type="molecule type" value="Genomic_DNA"/>
</dbReference>
<sequence length="678" mass="74721">MASQIADSTSQKPRTRQKVRIVGKIRPFTDSEIDSSQGLPAARIVVQKLDSSDHVALLVGDQTSSQKEPYKFDYCYEQDEDTEKIYSQEVKPLISEIFQGSNVAVLAYGACASGKTHIIQGSNGKPGLASLALAEILSKGKKIGSSVLVSFYEIYQDRIYDLLKPKQEVFVLENNGGKIQLRGLSQVPVNSLSDFNILYSGEHNQQKAAEKHLNDTRHRTHKGLTIQISGANNDSKITALGKMMLIDLAGYEDTKRMPNSNPYLAESTKFNNKSLYALQNVIYALNAKEKRVPFREAKLTRILQDSMEGNNKTLMITCVNPTLGPDTIHSISVSSRLCQATKANRTSTVEGSHTLSAKKTPRAKFLLVDKKTNYAPSAEKGGRKLFGTANHTPKCTRKQETPSVASSEPVQETTSTVPSCDQMQKKCFAISNKVALEHVPEKEECSLHISLPLDTSMTAEVNQNSLQEEITFSSSKAIESLTPQLEYILPLAHHVDSKNIGGPPKLSDVSPGFVVSNENKYSPFSRPSPPISARLREITNTLKSLSSTPVPLCVKTPIAGNICYSQVSREPIEPSTPSITLNLDAEDATAATPREVYETRSCGLKKSMVKEYLKYLNTASKEELKSLNGVGEKRANYILELREESPEPFKELDDLKEVGLSAKQVNRMMRKAAEALFI</sequence>
<keyword evidence="1" id="KW-0493">Microtubule</keyword>
<evidence type="ECO:0000259" key="6">
    <source>
        <dbReference type="PROSITE" id="PS50067"/>
    </source>
</evidence>
<dbReference type="PROSITE" id="PS50067">
    <property type="entry name" value="KINESIN_MOTOR_2"/>
    <property type="match status" value="1"/>
</dbReference>
<feature type="region of interest" description="Disordered" evidence="5">
    <location>
        <begin position="378"/>
        <end position="417"/>
    </location>
</feature>
<feature type="compositionally biased region" description="Polar residues" evidence="5">
    <location>
        <begin position="401"/>
        <end position="417"/>
    </location>
</feature>
<evidence type="ECO:0000256" key="2">
    <source>
        <dbReference type="ARBA" id="ARBA00023175"/>
    </source>
</evidence>
<dbReference type="SUPFAM" id="SSF52540">
    <property type="entry name" value="P-loop containing nucleoside triphosphate hydrolases"/>
    <property type="match status" value="1"/>
</dbReference>
<dbReference type="AlphaFoldDB" id="A0AAV7DYC9"/>
<dbReference type="SMART" id="SM00129">
    <property type="entry name" value="KISc"/>
    <property type="match status" value="1"/>
</dbReference>
<evidence type="ECO:0000313" key="7">
    <source>
        <dbReference type="EMBL" id="KAG9441283.1"/>
    </source>
</evidence>
<dbReference type="InterPro" id="IPR010994">
    <property type="entry name" value="RuvA_2-like"/>
</dbReference>
<dbReference type="InterPro" id="IPR001752">
    <property type="entry name" value="Kinesin_motor_dom"/>
</dbReference>
<evidence type="ECO:0000256" key="1">
    <source>
        <dbReference type="ARBA" id="ARBA00022701"/>
    </source>
</evidence>